<evidence type="ECO:0000313" key="2">
    <source>
        <dbReference type="EMBL" id="MFC0264002.1"/>
    </source>
</evidence>
<dbReference type="InterPro" id="IPR006186">
    <property type="entry name" value="Ser/Thr-sp_prot-phosphatase"/>
</dbReference>
<keyword evidence="2" id="KW-0378">Hydrolase</keyword>
<dbReference type="Pfam" id="PF00149">
    <property type="entry name" value="Metallophos"/>
    <property type="match status" value="1"/>
</dbReference>
<dbReference type="EMBL" id="JBHLWI010000040">
    <property type="protein sequence ID" value="MFC0264002.1"/>
    <property type="molecule type" value="Genomic_DNA"/>
</dbReference>
<dbReference type="PRINTS" id="PR00114">
    <property type="entry name" value="STPHPHTASE"/>
</dbReference>
<dbReference type="Gene3D" id="3.60.21.10">
    <property type="match status" value="1"/>
</dbReference>
<protein>
    <submittedName>
        <fullName evidence="2">Metallophosphoesterase family protein</fullName>
        <ecNumber evidence="2">3.1.-.-</ecNumber>
    </submittedName>
</protein>
<organism evidence="2 3">
    <name type="scientific">Fontibacter flavus</name>
    <dbReference type="NCBI Taxonomy" id="654838"/>
    <lineage>
        <taxon>Bacteria</taxon>
        <taxon>Pseudomonadati</taxon>
        <taxon>Bacteroidota</taxon>
        <taxon>Cytophagia</taxon>
        <taxon>Cytophagales</taxon>
        <taxon>Cyclobacteriaceae</taxon>
        <taxon>Fontibacter</taxon>
    </lineage>
</organism>
<keyword evidence="3" id="KW-1185">Reference proteome</keyword>
<proteinExistence type="predicted"/>
<dbReference type="InterPro" id="IPR004843">
    <property type="entry name" value="Calcineurin-like_PHP"/>
</dbReference>
<gene>
    <name evidence="2" type="ORF">ACFFIP_15015</name>
</gene>
<evidence type="ECO:0000259" key="1">
    <source>
        <dbReference type="Pfam" id="PF00149"/>
    </source>
</evidence>
<evidence type="ECO:0000313" key="3">
    <source>
        <dbReference type="Proteomes" id="UP001589797"/>
    </source>
</evidence>
<dbReference type="RefSeq" id="WP_382388507.1">
    <property type="nucleotide sequence ID" value="NZ_JBHLWI010000040.1"/>
</dbReference>
<dbReference type="InterPro" id="IPR050126">
    <property type="entry name" value="Ap4A_hydrolase"/>
</dbReference>
<comment type="caution">
    <text evidence="2">The sequence shown here is derived from an EMBL/GenBank/DDBJ whole genome shotgun (WGS) entry which is preliminary data.</text>
</comment>
<dbReference type="SUPFAM" id="SSF56300">
    <property type="entry name" value="Metallo-dependent phosphatases"/>
    <property type="match status" value="1"/>
</dbReference>
<sequence>MNLFVIGDVHGCFHTFLKLLERWDPKTEKLIQVGDLVDRGNFSPMALRLAFELQLAFKSQTVFLMGNHESMMIKFLQGLDFSNHWGMNGGNQTLLQFERDNKDPMDYLDWLKNMPLFWENKNVYISHAGLNTNARNPFDPQDKYSLLWNRQPLQNIGKLQIIGHTPQLDGNAKYHEHGNYWNIDTAAAGGMYLTGIKLKRDGALIEIISVPTDMRDLR</sequence>
<feature type="domain" description="Calcineurin-like phosphoesterase" evidence="1">
    <location>
        <begin position="1"/>
        <end position="177"/>
    </location>
</feature>
<dbReference type="InterPro" id="IPR029052">
    <property type="entry name" value="Metallo-depent_PP-like"/>
</dbReference>
<name>A0ABV6FW26_9BACT</name>
<dbReference type="CDD" id="cd00144">
    <property type="entry name" value="MPP_PPP_family"/>
    <property type="match status" value="1"/>
</dbReference>
<dbReference type="PANTHER" id="PTHR42850">
    <property type="entry name" value="METALLOPHOSPHOESTERASE"/>
    <property type="match status" value="1"/>
</dbReference>
<dbReference type="EC" id="3.1.-.-" evidence="2"/>
<dbReference type="Proteomes" id="UP001589797">
    <property type="component" value="Unassembled WGS sequence"/>
</dbReference>
<dbReference type="PANTHER" id="PTHR42850:SF4">
    <property type="entry name" value="ZINC-DEPENDENT ENDOPOLYPHOSPHATASE"/>
    <property type="match status" value="1"/>
</dbReference>
<reference evidence="2 3" key="1">
    <citation type="submission" date="2024-09" db="EMBL/GenBank/DDBJ databases">
        <authorList>
            <person name="Sun Q."/>
            <person name="Mori K."/>
        </authorList>
    </citation>
    <scope>NUCLEOTIDE SEQUENCE [LARGE SCALE GENOMIC DNA]</scope>
    <source>
        <strain evidence="2 3">CCM 7650</strain>
    </source>
</reference>
<dbReference type="GO" id="GO:0016787">
    <property type="term" value="F:hydrolase activity"/>
    <property type="evidence" value="ECO:0007669"/>
    <property type="project" value="UniProtKB-KW"/>
</dbReference>
<accession>A0ABV6FW26</accession>